<comment type="similarity">
    <text evidence="8">Belongs to the TatA/E family.</text>
</comment>
<evidence type="ECO:0000256" key="7">
    <source>
        <dbReference type="ARBA" id="ARBA00023136"/>
    </source>
</evidence>
<dbReference type="GO" id="GO:0008320">
    <property type="term" value="F:protein transmembrane transporter activity"/>
    <property type="evidence" value="ECO:0007669"/>
    <property type="project" value="UniProtKB-UniRule"/>
</dbReference>
<evidence type="ECO:0000259" key="9">
    <source>
        <dbReference type="Pfam" id="PF13333"/>
    </source>
</evidence>
<protein>
    <recommendedName>
        <fullName evidence="8">Sec-independent protein translocase protein TatA</fullName>
    </recommendedName>
</protein>
<dbReference type="Gene3D" id="1.20.5.3310">
    <property type="match status" value="1"/>
</dbReference>
<keyword evidence="5 8" id="KW-1133">Transmembrane helix</keyword>
<dbReference type="GO" id="GO:0033281">
    <property type="term" value="C:TAT protein transport complex"/>
    <property type="evidence" value="ECO:0007669"/>
    <property type="project" value="UniProtKB-UniRule"/>
</dbReference>
<dbReference type="GO" id="GO:0015074">
    <property type="term" value="P:DNA integration"/>
    <property type="evidence" value="ECO:0007669"/>
    <property type="project" value="InterPro"/>
</dbReference>
<keyword evidence="2 8" id="KW-0813">Transport</keyword>
<evidence type="ECO:0000256" key="8">
    <source>
        <dbReference type="HAMAP-Rule" id="MF_00236"/>
    </source>
</evidence>
<keyword evidence="8" id="KW-1003">Cell membrane</keyword>
<dbReference type="EMBL" id="CP032332">
    <property type="protein sequence ID" value="QCO05783.1"/>
    <property type="molecule type" value="Genomic_DNA"/>
</dbReference>
<dbReference type="AlphaFoldDB" id="A0A4D8Q978"/>
<dbReference type="PANTHER" id="PTHR46889:SF4">
    <property type="entry name" value="TRANSPOSASE INSO FOR INSERTION SEQUENCE ELEMENT IS911B-RELATED"/>
    <property type="match status" value="1"/>
</dbReference>
<comment type="subcellular location">
    <subcellularLocation>
        <location evidence="8">Cell membrane</location>
        <topology evidence="8">Single-pass membrane protein</topology>
    </subcellularLocation>
    <subcellularLocation>
        <location evidence="1">Membrane</location>
        <topology evidence="1">Single-pass membrane protein</topology>
    </subcellularLocation>
</comment>
<evidence type="ECO:0000256" key="2">
    <source>
        <dbReference type="ARBA" id="ARBA00022448"/>
    </source>
</evidence>
<dbReference type="Proteomes" id="UP000298596">
    <property type="component" value="Plasmid p2"/>
</dbReference>
<proteinExistence type="inferred from homology"/>
<feature type="domain" description="Integrase catalytic" evidence="9">
    <location>
        <begin position="60"/>
        <end position="111"/>
    </location>
</feature>
<keyword evidence="10" id="KW-0614">Plasmid</keyword>
<evidence type="ECO:0000256" key="1">
    <source>
        <dbReference type="ARBA" id="ARBA00004167"/>
    </source>
</evidence>
<keyword evidence="4 8" id="KW-0653">Protein transport</keyword>
<name>A0A4D8Q978_AZOBR</name>
<reference evidence="10 11" key="1">
    <citation type="submission" date="2018-09" db="EMBL/GenBank/DDBJ databases">
        <title>Whole genome based analysis of evolution and adaptive divergence in Indian and Brazilian strains of Azospirillum brasilense.</title>
        <authorList>
            <person name="Singh C."/>
            <person name="Tripathi A.K."/>
        </authorList>
    </citation>
    <scope>NUCLEOTIDE SEQUENCE [LARGE SCALE GENOMIC DNA]</scope>
    <source>
        <strain evidence="10 11">MTCC4036</strain>
        <plasmid evidence="10 11">p2</plasmid>
    </source>
</reference>
<evidence type="ECO:0000256" key="5">
    <source>
        <dbReference type="ARBA" id="ARBA00022989"/>
    </source>
</evidence>
<dbReference type="InterPro" id="IPR050900">
    <property type="entry name" value="Transposase_IS3/IS150/IS904"/>
</dbReference>
<dbReference type="GO" id="GO:0043953">
    <property type="term" value="P:protein transport by the Tat complex"/>
    <property type="evidence" value="ECO:0007669"/>
    <property type="project" value="UniProtKB-UniRule"/>
</dbReference>
<dbReference type="Pfam" id="PF13333">
    <property type="entry name" value="rve_2"/>
    <property type="match status" value="1"/>
</dbReference>
<dbReference type="PANTHER" id="PTHR46889">
    <property type="entry name" value="TRANSPOSASE INSF FOR INSERTION SEQUENCE IS3B-RELATED"/>
    <property type="match status" value="1"/>
</dbReference>
<evidence type="ECO:0000313" key="11">
    <source>
        <dbReference type="Proteomes" id="UP000298596"/>
    </source>
</evidence>
<keyword evidence="7 8" id="KW-0472">Membrane</keyword>
<geneLocation type="plasmid" evidence="10">
    <name>p2</name>
</geneLocation>
<accession>A0A4D8Q978</accession>
<dbReference type="NCBIfam" id="TIGR01411">
    <property type="entry name" value="tatAE"/>
    <property type="match status" value="1"/>
</dbReference>
<organism evidence="10 11">
    <name type="scientific">Azospirillum brasilense</name>
    <dbReference type="NCBI Taxonomy" id="192"/>
    <lineage>
        <taxon>Bacteria</taxon>
        <taxon>Pseudomonadati</taxon>
        <taxon>Pseudomonadota</taxon>
        <taxon>Alphaproteobacteria</taxon>
        <taxon>Rhodospirillales</taxon>
        <taxon>Azospirillaceae</taxon>
        <taxon>Azospirillum</taxon>
    </lineage>
</organism>
<dbReference type="InterPro" id="IPR001584">
    <property type="entry name" value="Integrase_cat-core"/>
</dbReference>
<sequence>MGLSVWEILILLLIVVLIFGMGKLPQVMGDLGKSVRSFKAGWSEDDAPGATAGNDNAPTESWFHTLKSEQVHHRCYQTRQEAMLDIFECVEAFYNRQRRHSALGYMSPAQFAAAKQAA</sequence>
<dbReference type="InterPro" id="IPR003369">
    <property type="entry name" value="TatA/B/E"/>
</dbReference>
<evidence type="ECO:0000256" key="4">
    <source>
        <dbReference type="ARBA" id="ARBA00022927"/>
    </source>
</evidence>
<dbReference type="InterPro" id="IPR006312">
    <property type="entry name" value="TatA/E"/>
</dbReference>
<dbReference type="HAMAP" id="MF_00236">
    <property type="entry name" value="TatA_E"/>
    <property type="match status" value="1"/>
</dbReference>
<keyword evidence="6 8" id="KW-0811">Translocation</keyword>
<comment type="subunit">
    <text evidence="8">The Tat system comprises two distinct complexes: a TatABC complex, containing multiple copies of TatA, TatB and TatC subunits, and a separate TatA complex, containing only TatA subunits. Substrates initially bind to the TatABC complex, which probably triggers association of the separate TatA complex to form the active translocon.</text>
</comment>
<feature type="transmembrane region" description="Helical" evidence="8">
    <location>
        <begin position="6"/>
        <end position="24"/>
    </location>
</feature>
<evidence type="ECO:0000256" key="3">
    <source>
        <dbReference type="ARBA" id="ARBA00022692"/>
    </source>
</evidence>
<dbReference type="Pfam" id="PF02416">
    <property type="entry name" value="TatA_B_E"/>
    <property type="match status" value="1"/>
</dbReference>
<comment type="function">
    <text evidence="8">Part of the twin-arginine translocation (Tat) system that transports large folded proteins containing a characteristic twin-arginine motif in their signal peptide across membranes. TatA could form the protein-conducting channel of the Tat system.</text>
</comment>
<keyword evidence="3 8" id="KW-0812">Transmembrane</keyword>
<evidence type="ECO:0000256" key="6">
    <source>
        <dbReference type="ARBA" id="ARBA00023010"/>
    </source>
</evidence>
<dbReference type="SUPFAM" id="SSF53098">
    <property type="entry name" value="Ribonuclease H-like"/>
    <property type="match status" value="1"/>
</dbReference>
<evidence type="ECO:0000313" key="10">
    <source>
        <dbReference type="EMBL" id="QCO05783.1"/>
    </source>
</evidence>
<gene>
    <name evidence="8 10" type="primary">tatA</name>
    <name evidence="10" type="ORF">D3867_28220</name>
</gene>
<dbReference type="InterPro" id="IPR012337">
    <property type="entry name" value="RNaseH-like_sf"/>
</dbReference>